<evidence type="ECO:0000313" key="4">
    <source>
        <dbReference type="Proteomes" id="UP000008698"/>
    </source>
</evidence>
<dbReference type="KEGG" id="val:VDBG_06273"/>
<dbReference type="RefSeq" id="XP_003003831.1">
    <property type="nucleotide sequence ID" value="XM_003003785.1"/>
</dbReference>
<reference evidence="4" key="1">
    <citation type="journal article" date="2011" name="PLoS Pathog.">
        <title>Comparative genomics yields insights into niche adaptation of plant vascular wilt pathogens.</title>
        <authorList>
            <person name="Klosterman S.J."/>
            <person name="Subbarao K.V."/>
            <person name="Kang S."/>
            <person name="Veronese P."/>
            <person name="Gold S.E."/>
            <person name="Thomma B.P.H.J."/>
            <person name="Chen Z."/>
            <person name="Henrissat B."/>
            <person name="Lee Y.-H."/>
            <person name="Park J."/>
            <person name="Garcia-Pedrajas M.D."/>
            <person name="Barbara D.J."/>
            <person name="Anchieta A."/>
            <person name="de Jonge R."/>
            <person name="Santhanam P."/>
            <person name="Maruthachalam K."/>
            <person name="Atallah Z."/>
            <person name="Amyotte S.G."/>
            <person name="Paz Z."/>
            <person name="Inderbitzin P."/>
            <person name="Hayes R.J."/>
            <person name="Heiman D.I."/>
            <person name="Young S."/>
            <person name="Zeng Q."/>
            <person name="Engels R."/>
            <person name="Galagan J."/>
            <person name="Cuomo C.A."/>
            <person name="Dobinson K.F."/>
            <person name="Ma L.-J."/>
        </authorList>
    </citation>
    <scope>NUCLEOTIDE SEQUENCE [LARGE SCALE GENOMIC DNA]</scope>
    <source>
        <strain evidence="4">VaMs.102 / ATCC MYA-4576 / FGSC 10136</strain>
    </source>
</reference>
<feature type="domain" description="BTB" evidence="2">
    <location>
        <begin position="96"/>
        <end position="160"/>
    </location>
</feature>
<keyword evidence="4" id="KW-1185">Reference proteome</keyword>
<proteinExistence type="predicted"/>
<evidence type="ECO:0000313" key="3">
    <source>
        <dbReference type="EMBL" id="EEY20164.1"/>
    </source>
</evidence>
<dbReference type="Gene3D" id="3.30.710.10">
    <property type="entry name" value="Potassium Channel Kv1.1, Chain A"/>
    <property type="match status" value="1"/>
</dbReference>
<dbReference type="InterPro" id="IPR011333">
    <property type="entry name" value="SKP1/BTB/POZ_sf"/>
</dbReference>
<feature type="region of interest" description="Disordered" evidence="1">
    <location>
        <begin position="467"/>
        <end position="491"/>
    </location>
</feature>
<evidence type="ECO:0000256" key="1">
    <source>
        <dbReference type="SAM" id="MobiDB-lite"/>
    </source>
</evidence>
<dbReference type="PROSITE" id="PS50097">
    <property type="entry name" value="BTB"/>
    <property type="match status" value="1"/>
</dbReference>
<dbReference type="eggNOG" id="ENOG502T4W7">
    <property type="taxonomic scope" value="Eukaryota"/>
</dbReference>
<dbReference type="GeneID" id="9535178"/>
<dbReference type="Proteomes" id="UP000008698">
    <property type="component" value="Unassembled WGS sequence"/>
</dbReference>
<dbReference type="OrthoDB" id="194443at2759"/>
<dbReference type="EMBL" id="DS985220">
    <property type="protein sequence ID" value="EEY20164.1"/>
    <property type="molecule type" value="Genomic_DNA"/>
</dbReference>
<dbReference type="HOGENOM" id="CLU_431620_0_0_1"/>
<dbReference type="AlphaFoldDB" id="C9SMZ9"/>
<dbReference type="InterPro" id="IPR000210">
    <property type="entry name" value="BTB/POZ_dom"/>
</dbReference>
<dbReference type="OMA" id="DHITHRD"/>
<organism evidence="4">
    <name type="scientific">Verticillium alfalfae (strain VaMs.102 / ATCC MYA-4576 / FGSC 10136)</name>
    <name type="common">Verticillium wilt of alfalfa</name>
    <name type="synonym">Verticillium albo-atrum</name>
    <dbReference type="NCBI Taxonomy" id="526221"/>
    <lineage>
        <taxon>Eukaryota</taxon>
        <taxon>Fungi</taxon>
        <taxon>Dikarya</taxon>
        <taxon>Ascomycota</taxon>
        <taxon>Pezizomycotina</taxon>
        <taxon>Sordariomycetes</taxon>
        <taxon>Hypocreomycetidae</taxon>
        <taxon>Glomerellales</taxon>
        <taxon>Plectosphaerellaceae</taxon>
        <taxon>Verticillium</taxon>
    </lineage>
</organism>
<name>C9SMZ9_VERA1</name>
<feature type="region of interest" description="Disordered" evidence="1">
    <location>
        <begin position="515"/>
        <end position="567"/>
    </location>
</feature>
<dbReference type="SUPFAM" id="SSF54695">
    <property type="entry name" value="POZ domain"/>
    <property type="match status" value="1"/>
</dbReference>
<evidence type="ECO:0000259" key="2">
    <source>
        <dbReference type="PROSITE" id="PS50097"/>
    </source>
</evidence>
<accession>C9SMZ9</accession>
<gene>
    <name evidence="3" type="ORF">VDBG_06273</name>
</gene>
<protein>
    <submittedName>
        <fullName evidence="3">Predicted protein</fullName>
    </submittedName>
</protein>
<sequence length="634" mass="72291">MSCQSNGTAASQSSGPARNPAEAELRLLDMDGRLPQTRGYRSQRLSIPVPVADGKRKAPNGQVIRAVFDFTTFTDQLEFYYAPDRHVQAGLLRIRYDNFYAVKLYTSENIEIIVHRQILIAGSLYFDSALRGFFREADTAEISLDDISFDDLIAYLKLAHRYFFLRFSEEGMPSGNLWKAQVERYDRKIFRRTCFKMPLMDLCSILRIFVLADRFASSSLVVFIRQIFLKLLAATRDFWFDNKHANADYEREEHHAFMNNYLDAYQLLTKYACADVRDYLKNSIMESWVKFLGYNEGLKYAMKRKISANGDRYSAFETAWTKFTMPGAFRLFESDDYIGYNEDEYLRNRAFTAACLTHCTIEHRNALFAQLKRRALKHRLRASVEQRPFPGEITWTSVVRLAAGDSIRVINEELLIPSTIESDLSPTMKTLTMEDKATSDRVCDHITHRDGSNVAFDLPNIDNVKLTLSDSEDSDDSYTTQSDTTNDGEWVSYVPQPYMSHSRILASAIDKAESNRASAQSAGRGGNLTGGKLPRNDVSGGHLKARKPSNGKELELDSDSPHAPINDPDYLCEAERQRIKGKAKEIFQPIVSVWVRKSFKGQQRLGGAHVRTAPSGRRNGKNAKIFELLHEYRQ</sequence>
<dbReference type="Pfam" id="PF00651">
    <property type="entry name" value="BTB"/>
    <property type="match status" value="1"/>
</dbReference>